<dbReference type="PANTHER" id="PTHR13170">
    <property type="entry name" value="O-GLCNACASE"/>
    <property type="match status" value="1"/>
</dbReference>
<dbReference type="Proteomes" id="UP001434883">
    <property type="component" value="Unassembled WGS sequence"/>
</dbReference>
<feature type="region of interest" description="Disordered" evidence="1">
    <location>
        <begin position="1"/>
        <end position="32"/>
    </location>
</feature>
<proteinExistence type="predicted"/>
<accession>A0ABV0SB15</accession>
<sequence length="189" mass="21446">MPVGACRLKKELSDEEPMQTDVGESPYVPGPGENPLYTAEPLTMDDLNLLSDLFYLPYEHGAMARIMLEELDWVKNHRQDAAAQTEEWCGRAGKFDGMCEAVVQMFNRLSNAPNRSVLYDLYNYICDIKSGVGLARTYVKTLGSRGVFCDLRQSNRRMLDFYSKLGSFEHIPMDKSLPQDIVVMATQFQ</sequence>
<organism evidence="2 3">
    <name type="scientific">Xenoophorus captivus</name>
    <dbReference type="NCBI Taxonomy" id="1517983"/>
    <lineage>
        <taxon>Eukaryota</taxon>
        <taxon>Metazoa</taxon>
        <taxon>Chordata</taxon>
        <taxon>Craniata</taxon>
        <taxon>Vertebrata</taxon>
        <taxon>Euteleostomi</taxon>
        <taxon>Actinopterygii</taxon>
        <taxon>Neopterygii</taxon>
        <taxon>Teleostei</taxon>
        <taxon>Neoteleostei</taxon>
        <taxon>Acanthomorphata</taxon>
        <taxon>Ovalentaria</taxon>
        <taxon>Atherinomorphae</taxon>
        <taxon>Cyprinodontiformes</taxon>
        <taxon>Goodeidae</taxon>
        <taxon>Xenoophorus</taxon>
    </lineage>
</organism>
<dbReference type="PANTHER" id="PTHR13170:SF19">
    <property type="entry name" value="O-GLCNACASE-LIKE"/>
    <property type="match status" value="1"/>
</dbReference>
<name>A0ABV0SB15_9TELE</name>
<protein>
    <submittedName>
        <fullName evidence="2">Uncharacterized protein</fullName>
    </submittedName>
</protein>
<dbReference type="Gene3D" id="1.20.58.240">
    <property type="entry name" value="STAT, domain 1"/>
    <property type="match status" value="1"/>
</dbReference>
<comment type="caution">
    <text evidence="2">The sequence shown here is derived from an EMBL/GenBank/DDBJ whole genome shotgun (WGS) entry which is preliminary data.</text>
</comment>
<gene>
    <name evidence="2" type="ORF">XENOCAPTIV_016434</name>
</gene>
<dbReference type="InterPro" id="IPR051822">
    <property type="entry name" value="Glycosyl_Hydrolase_84"/>
</dbReference>
<evidence type="ECO:0000313" key="2">
    <source>
        <dbReference type="EMBL" id="MEQ2217606.1"/>
    </source>
</evidence>
<reference evidence="2 3" key="1">
    <citation type="submission" date="2021-06" db="EMBL/GenBank/DDBJ databases">
        <authorList>
            <person name="Palmer J.M."/>
        </authorList>
    </citation>
    <scope>NUCLEOTIDE SEQUENCE [LARGE SCALE GENOMIC DNA]</scope>
    <source>
        <strain evidence="2 3">XC_2019</strain>
        <tissue evidence="2">Muscle</tissue>
    </source>
</reference>
<dbReference type="EMBL" id="JAHRIN010075961">
    <property type="protein sequence ID" value="MEQ2217606.1"/>
    <property type="molecule type" value="Genomic_DNA"/>
</dbReference>
<keyword evidence="3" id="KW-1185">Reference proteome</keyword>
<evidence type="ECO:0000313" key="3">
    <source>
        <dbReference type="Proteomes" id="UP001434883"/>
    </source>
</evidence>
<evidence type="ECO:0000256" key="1">
    <source>
        <dbReference type="SAM" id="MobiDB-lite"/>
    </source>
</evidence>